<evidence type="ECO:0000313" key="2">
    <source>
        <dbReference type="Proteomes" id="UP000051330"/>
    </source>
</evidence>
<gene>
    <name evidence="1" type="ORF">FD09_GL000513</name>
</gene>
<proteinExistence type="predicted"/>
<dbReference type="PATRIC" id="fig|1423792.3.peg.522"/>
<reference evidence="1 2" key="1">
    <citation type="journal article" date="2015" name="Genome Announc.">
        <title>Expanding the biotechnology potential of lactobacilli through comparative genomics of 213 strains and associated genera.</title>
        <authorList>
            <person name="Sun Z."/>
            <person name="Harris H.M."/>
            <person name="McCann A."/>
            <person name="Guo C."/>
            <person name="Argimon S."/>
            <person name="Zhang W."/>
            <person name="Yang X."/>
            <person name="Jeffery I.B."/>
            <person name="Cooney J.C."/>
            <person name="Kagawa T.F."/>
            <person name="Liu W."/>
            <person name="Song Y."/>
            <person name="Salvetti E."/>
            <person name="Wrobel A."/>
            <person name="Rasinkangas P."/>
            <person name="Parkhill J."/>
            <person name="Rea M.C."/>
            <person name="O'Sullivan O."/>
            <person name="Ritari J."/>
            <person name="Douillard F.P."/>
            <person name="Paul Ross R."/>
            <person name="Yang R."/>
            <person name="Briner A.E."/>
            <person name="Felis G.E."/>
            <person name="de Vos W.M."/>
            <person name="Barrangou R."/>
            <person name="Klaenhammer T.R."/>
            <person name="Caufield P.W."/>
            <person name="Cui Y."/>
            <person name="Zhang H."/>
            <person name="O'Toole P.W."/>
        </authorList>
    </citation>
    <scope>NUCLEOTIDE SEQUENCE [LARGE SCALE GENOMIC DNA]</scope>
    <source>
        <strain evidence="1 2">DSM 12744</strain>
    </source>
</reference>
<keyword evidence="2" id="KW-1185">Reference proteome</keyword>
<comment type="caution">
    <text evidence="1">The sequence shown here is derived from an EMBL/GenBank/DDBJ whole genome shotgun (WGS) entry which is preliminary data.</text>
</comment>
<dbReference type="SUPFAM" id="SSF52540">
    <property type="entry name" value="P-loop containing nucleoside triphosphate hydrolases"/>
    <property type="match status" value="1"/>
</dbReference>
<evidence type="ECO:0000313" key="1">
    <source>
        <dbReference type="EMBL" id="KRL11905.1"/>
    </source>
</evidence>
<dbReference type="AlphaFoldDB" id="A0A0R1MV69"/>
<dbReference type="Proteomes" id="UP000051330">
    <property type="component" value="Unassembled WGS sequence"/>
</dbReference>
<organism evidence="1 2">
    <name type="scientific">Schleiferilactobacillus perolens DSM 12744</name>
    <dbReference type="NCBI Taxonomy" id="1423792"/>
    <lineage>
        <taxon>Bacteria</taxon>
        <taxon>Bacillati</taxon>
        <taxon>Bacillota</taxon>
        <taxon>Bacilli</taxon>
        <taxon>Lactobacillales</taxon>
        <taxon>Lactobacillaceae</taxon>
        <taxon>Schleiferilactobacillus</taxon>
    </lineage>
</organism>
<dbReference type="InterPro" id="IPR027417">
    <property type="entry name" value="P-loop_NTPase"/>
</dbReference>
<dbReference type="EMBL" id="AZEC01000010">
    <property type="protein sequence ID" value="KRL11905.1"/>
    <property type="molecule type" value="Genomic_DNA"/>
</dbReference>
<evidence type="ECO:0008006" key="3">
    <source>
        <dbReference type="Google" id="ProtNLM"/>
    </source>
</evidence>
<dbReference type="OrthoDB" id="5140926at2"/>
<name>A0A0R1MV69_9LACO</name>
<accession>A0A0R1MV69</accession>
<dbReference type="RefSeq" id="WP_083487794.1">
    <property type="nucleotide sequence ID" value="NZ_AZEC01000010.1"/>
</dbReference>
<dbReference type="STRING" id="1423792.FD09_GL000513"/>
<sequence>MYIKNLKIINFSDKYVLQNIDFHDGVNFVVDTESSGKHNKVGKTTFLKLIDIAMGAQERDRLYFDPETNSTEEELERYIIDNQANAELTIVDDINHPKAMHTLRVGLFKRGHYFIDGKQIKQSAYRIELNKILFNTQDKHPTFRQLISSFVRITMSGDTDTFLRNLPRASIATYRSVYNFLFDISDPSVDENRGNLEKQLKIVTEAEKQFKRVQQAHQPAEIKQIISSLVYQRDRLKEQIDDIVSLEQFTKNRKHLTTIRNRYSELTNKIGKLNYQLEQTKRLIAQTVSDSENAMSNQLTLNFFDEIKSLIPQLDKSFSDLVIFNQKLYQNKI</sequence>
<protein>
    <recommendedName>
        <fullName evidence="3">DUF2326 domain-containing protein</fullName>
    </recommendedName>
</protein>
<dbReference type="Gene3D" id="3.40.50.300">
    <property type="entry name" value="P-loop containing nucleotide triphosphate hydrolases"/>
    <property type="match status" value="1"/>
</dbReference>